<reference evidence="1 2" key="1">
    <citation type="journal article" date="2018" name="J Appl Environ Microbiol">
        <title>The gut symbionts Lactobacillus reuteri R2lc and 2010 encode a polyketide synthase cluster that activates the mammalian aryl-hydrocarbon receptor.</title>
        <authorList>
            <person name="Ozcam M."/>
            <person name="Roos S."/>
            <person name="Van Pijkeren J.P."/>
        </authorList>
    </citation>
    <scope>NUCLEOTIDE SEQUENCE [LARGE SCALE GENOMIC DNA]</scope>
    <source>
        <strain evidence="1 2">R2lc</strain>
    </source>
</reference>
<dbReference type="SUPFAM" id="SSF46997">
    <property type="entry name" value="Bacterial immunoglobulin/albumin-binding domains"/>
    <property type="match status" value="2"/>
</dbReference>
<dbReference type="AlphaFoldDB" id="A0A3M6SI17"/>
<comment type="caution">
    <text evidence="1">The sequence shown here is derived from an EMBL/GenBank/DDBJ whole genome shotgun (WGS) entry which is preliminary data.</text>
</comment>
<accession>A0A3M6SI17</accession>
<evidence type="ECO:0000313" key="1">
    <source>
        <dbReference type="EMBL" id="RMX26966.1"/>
    </source>
</evidence>
<sequence length="138" mass="14416">MDCLPLKELETANNNLNGDAKTEAANKAALEAAVKDAPNVRNTSAYYNGSEEAQTAYNNAIKSGQAVLDNPDATATQITDALNAINTAKGNLKGEATDKSALQTAVDNSATVKESNNYTNADETQKTAYDNAVTAAQT</sequence>
<gene>
    <name evidence="1" type="ORF">C5O77_00335</name>
</gene>
<evidence type="ECO:0000313" key="2">
    <source>
        <dbReference type="Proteomes" id="UP000276940"/>
    </source>
</evidence>
<organism evidence="1 2">
    <name type="scientific">Limosilactobacillus reuteri</name>
    <name type="common">Lactobacillus reuteri</name>
    <dbReference type="NCBI Taxonomy" id="1598"/>
    <lineage>
        <taxon>Bacteria</taxon>
        <taxon>Bacillati</taxon>
        <taxon>Bacillota</taxon>
        <taxon>Bacilli</taxon>
        <taxon>Lactobacillales</taxon>
        <taxon>Lactobacillaceae</taxon>
        <taxon>Limosilactobacillus</taxon>
    </lineage>
</organism>
<dbReference type="InterPro" id="IPR009063">
    <property type="entry name" value="Ig/albumin-bd_sf"/>
</dbReference>
<dbReference type="Gene3D" id="1.20.5.420">
    <property type="entry name" value="Immunoglobulin FC, subunit C"/>
    <property type="match status" value="2"/>
</dbReference>
<dbReference type="Proteomes" id="UP000276940">
    <property type="component" value="Unassembled WGS sequence"/>
</dbReference>
<dbReference type="EMBL" id="PTLS01000008">
    <property type="protein sequence ID" value="RMX26966.1"/>
    <property type="molecule type" value="Genomic_DNA"/>
</dbReference>
<proteinExistence type="predicted"/>
<feature type="non-terminal residue" evidence="1">
    <location>
        <position position="138"/>
    </location>
</feature>
<dbReference type="Pfam" id="PF07554">
    <property type="entry name" value="FIVAR"/>
    <property type="match status" value="2"/>
</dbReference>
<protein>
    <submittedName>
        <fullName evidence="1">Uncharacterized protein</fullName>
    </submittedName>
</protein>
<name>A0A3M6SI17_LIMRT</name>